<keyword evidence="3 8" id="KW-0479">Metal-binding</keyword>
<dbReference type="InterPro" id="IPR029044">
    <property type="entry name" value="Nucleotide-diphossugar_trans"/>
</dbReference>
<dbReference type="CDD" id="cd02503">
    <property type="entry name" value="MobA"/>
    <property type="match status" value="1"/>
</dbReference>
<dbReference type="InterPro" id="IPR025877">
    <property type="entry name" value="MobA-like_NTP_Trfase"/>
</dbReference>
<comment type="function">
    <text evidence="8">Transfers a GMP moiety from GTP to Mo-molybdopterin (Mo-MPT) cofactor (Moco or molybdenum cofactor) to form Mo-molybdopterin guanine dinucleotide (Mo-MGD) cofactor.</text>
</comment>
<sequence>MIHPDHVTGLILAGGRGSRMGGVDKGLQLLDGIPLVCHVQARLTPQTGAMLINANRNLERYQDFGLVVVPDSLPGFAGPLAGMAAGLEQCRTAWMVTAPCDTPRLPTDLVARLAHGLASTGAELAMAVTRDAQGRRQPQPVFCLLPVAARDSLLAYLSGGGRKVETWAASHRLTEVVFDDPLAFANLNTLEELQAFGRCAAD</sequence>
<dbReference type="PANTHER" id="PTHR19136">
    <property type="entry name" value="MOLYBDENUM COFACTOR GUANYLYLTRANSFERASE"/>
    <property type="match status" value="1"/>
</dbReference>
<feature type="binding site" evidence="8">
    <location>
        <position position="101"/>
    </location>
    <ligand>
        <name>Mg(2+)</name>
        <dbReference type="ChEBI" id="CHEBI:18420"/>
    </ligand>
</feature>
<comment type="subunit">
    <text evidence="8">Monomer.</text>
</comment>
<keyword evidence="5 8" id="KW-0460">Magnesium</keyword>
<gene>
    <name evidence="8" type="primary">mobA</name>
    <name evidence="10" type="ORF">BKK80_15670</name>
</gene>
<keyword evidence="10" id="KW-0548">Nucleotidyltransferase</keyword>
<comment type="cofactor">
    <cofactor evidence="8">
        <name>Mg(2+)</name>
        <dbReference type="ChEBI" id="CHEBI:18420"/>
    </cofactor>
</comment>
<keyword evidence="1 8" id="KW-0963">Cytoplasm</keyword>
<comment type="catalytic activity">
    <reaction evidence="8">
        <text>Mo-molybdopterin + GTP + H(+) = Mo-molybdopterin guanine dinucleotide + diphosphate</text>
        <dbReference type="Rhea" id="RHEA:34243"/>
        <dbReference type="ChEBI" id="CHEBI:15378"/>
        <dbReference type="ChEBI" id="CHEBI:33019"/>
        <dbReference type="ChEBI" id="CHEBI:37565"/>
        <dbReference type="ChEBI" id="CHEBI:71302"/>
        <dbReference type="ChEBI" id="CHEBI:71310"/>
        <dbReference type="EC" id="2.7.7.77"/>
    </reaction>
</comment>
<accession>A0ABM6F947</accession>
<comment type="subcellular location">
    <subcellularLocation>
        <location evidence="8">Cytoplasm</location>
    </subcellularLocation>
</comment>
<dbReference type="PANTHER" id="PTHR19136:SF81">
    <property type="entry name" value="MOLYBDENUM COFACTOR GUANYLYLTRANSFERASE"/>
    <property type="match status" value="1"/>
</dbReference>
<keyword evidence="6 8" id="KW-0342">GTP-binding</keyword>
<keyword evidence="11" id="KW-1185">Reference proteome</keyword>
<evidence type="ECO:0000256" key="7">
    <source>
        <dbReference type="ARBA" id="ARBA00023150"/>
    </source>
</evidence>
<dbReference type="EMBL" id="CP017754">
    <property type="protein sequence ID" value="AOZ08186.1"/>
    <property type="molecule type" value="Genomic_DNA"/>
</dbReference>
<dbReference type="SUPFAM" id="SSF53448">
    <property type="entry name" value="Nucleotide-diphospho-sugar transferases"/>
    <property type="match status" value="1"/>
</dbReference>
<keyword evidence="2 8" id="KW-0808">Transferase</keyword>
<dbReference type="Proteomes" id="UP000177515">
    <property type="component" value="Chromosome 1"/>
</dbReference>
<evidence type="ECO:0000256" key="5">
    <source>
        <dbReference type="ARBA" id="ARBA00022842"/>
    </source>
</evidence>
<dbReference type="InterPro" id="IPR013482">
    <property type="entry name" value="Molybde_CF_guanTrfase"/>
</dbReference>
<evidence type="ECO:0000256" key="8">
    <source>
        <dbReference type="HAMAP-Rule" id="MF_00316"/>
    </source>
</evidence>
<dbReference type="GO" id="GO:0016779">
    <property type="term" value="F:nucleotidyltransferase activity"/>
    <property type="evidence" value="ECO:0007669"/>
    <property type="project" value="UniProtKB-KW"/>
</dbReference>
<comment type="similarity">
    <text evidence="8">Belongs to the MobA family.</text>
</comment>
<evidence type="ECO:0000259" key="9">
    <source>
        <dbReference type="Pfam" id="PF12804"/>
    </source>
</evidence>
<evidence type="ECO:0000256" key="2">
    <source>
        <dbReference type="ARBA" id="ARBA00022679"/>
    </source>
</evidence>
<evidence type="ECO:0000256" key="4">
    <source>
        <dbReference type="ARBA" id="ARBA00022741"/>
    </source>
</evidence>
<evidence type="ECO:0000256" key="6">
    <source>
        <dbReference type="ARBA" id="ARBA00023134"/>
    </source>
</evidence>
<evidence type="ECO:0000256" key="1">
    <source>
        <dbReference type="ARBA" id="ARBA00022490"/>
    </source>
</evidence>
<evidence type="ECO:0000256" key="3">
    <source>
        <dbReference type="ARBA" id="ARBA00022723"/>
    </source>
</evidence>
<feature type="binding site" evidence="8">
    <location>
        <position position="101"/>
    </location>
    <ligand>
        <name>GTP</name>
        <dbReference type="ChEBI" id="CHEBI:37565"/>
    </ligand>
</feature>
<dbReference type="Gene3D" id="3.90.550.10">
    <property type="entry name" value="Spore Coat Polysaccharide Biosynthesis Protein SpsA, Chain A"/>
    <property type="match status" value="1"/>
</dbReference>
<reference evidence="10 11" key="1">
    <citation type="submission" date="2016-10" db="EMBL/GenBank/DDBJ databases">
        <title>Complete genome sequences of three Cupriavidus strains isolated from various Malaysian environments.</title>
        <authorList>
            <person name="Abdullah A.A.-A."/>
            <person name="Shafie N.A.H."/>
            <person name="Lau N.S."/>
        </authorList>
    </citation>
    <scope>NUCLEOTIDE SEQUENCE [LARGE SCALE GENOMIC DNA]</scope>
    <source>
        <strain evidence="10 11">USMAA1020</strain>
    </source>
</reference>
<keyword evidence="7 8" id="KW-0501">Molybdenum cofactor biosynthesis</keyword>
<dbReference type="RefSeq" id="WP_071016497.1">
    <property type="nucleotide sequence ID" value="NZ_CP017754.1"/>
</dbReference>
<organism evidence="10 11">
    <name type="scientific">Cupriavidus malaysiensis</name>
    <dbReference type="NCBI Taxonomy" id="367825"/>
    <lineage>
        <taxon>Bacteria</taxon>
        <taxon>Pseudomonadati</taxon>
        <taxon>Pseudomonadota</taxon>
        <taxon>Betaproteobacteria</taxon>
        <taxon>Burkholderiales</taxon>
        <taxon>Burkholderiaceae</taxon>
        <taxon>Cupriavidus</taxon>
    </lineage>
</organism>
<feature type="domain" description="MobA-like NTP transferase" evidence="9">
    <location>
        <begin position="9"/>
        <end position="164"/>
    </location>
</feature>
<dbReference type="HAMAP" id="MF_00316">
    <property type="entry name" value="MobA"/>
    <property type="match status" value="1"/>
</dbReference>
<feature type="binding site" evidence="8">
    <location>
        <position position="71"/>
    </location>
    <ligand>
        <name>GTP</name>
        <dbReference type="ChEBI" id="CHEBI:37565"/>
    </ligand>
</feature>
<feature type="binding site" evidence="8">
    <location>
        <position position="25"/>
    </location>
    <ligand>
        <name>GTP</name>
        <dbReference type="ChEBI" id="CHEBI:37565"/>
    </ligand>
</feature>
<proteinExistence type="inferred from homology"/>
<evidence type="ECO:0000313" key="11">
    <source>
        <dbReference type="Proteomes" id="UP000177515"/>
    </source>
</evidence>
<dbReference type="EC" id="2.7.7.77" evidence="8"/>
<comment type="domain">
    <text evidence="8">The N-terminal domain determines nucleotide recognition and specific binding, while the C-terminal domain determines the specific binding to the target protein.</text>
</comment>
<feature type="binding site" evidence="8">
    <location>
        <begin position="12"/>
        <end position="14"/>
    </location>
    <ligand>
        <name>GTP</name>
        <dbReference type="ChEBI" id="CHEBI:37565"/>
    </ligand>
</feature>
<protein>
    <recommendedName>
        <fullName evidence="8">Molybdenum cofactor guanylyltransferase</fullName>
        <shortName evidence="8">MoCo guanylyltransferase</shortName>
        <ecNumber evidence="8">2.7.7.77</ecNumber>
    </recommendedName>
    <alternativeName>
        <fullName evidence="8">GTP:molybdopterin guanylyltransferase</fullName>
    </alternativeName>
    <alternativeName>
        <fullName evidence="8">Mo-MPT guanylyltransferase</fullName>
    </alternativeName>
    <alternativeName>
        <fullName evidence="8">Molybdopterin guanylyltransferase</fullName>
    </alternativeName>
    <alternativeName>
        <fullName evidence="8">Molybdopterin-guanine dinucleotide synthase</fullName>
        <shortName evidence="8">MGD synthase</shortName>
    </alternativeName>
</protein>
<dbReference type="NCBIfam" id="TIGR02665">
    <property type="entry name" value="molyb_mobA"/>
    <property type="match status" value="1"/>
</dbReference>
<dbReference type="Pfam" id="PF12804">
    <property type="entry name" value="NTP_transf_3"/>
    <property type="match status" value="1"/>
</dbReference>
<keyword evidence="4 8" id="KW-0547">Nucleotide-binding</keyword>
<feature type="binding site" evidence="8">
    <location>
        <position position="53"/>
    </location>
    <ligand>
        <name>GTP</name>
        <dbReference type="ChEBI" id="CHEBI:37565"/>
    </ligand>
</feature>
<name>A0ABM6F947_9BURK</name>
<evidence type="ECO:0000313" key="10">
    <source>
        <dbReference type="EMBL" id="AOZ08186.1"/>
    </source>
</evidence>